<dbReference type="FunFam" id="2.60.40.10:FF:001216">
    <property type="entry name" value="Myosin binding protein C, fast type"/>
    <property type="match status" value="1"/>
</dbReference>
<feature type="compositionally biased region" description="Low complexity" evidence="2">
    <location>
        <begin position="1"/>
        <end position="21"/>
    </location>
</feature>
<reference evidence="4" key="1">
    <citation type="submission" date="2025-08" db="UniProtKB">
        <authorList>
            <consortium name="Ensembl"/>
        </authorList>
    </citation>
    <scope>IDENTIFICATION</scope>
</reference>
<dbReference type="Ensembl" id="ENSCCRT00020099240.1">
    <property type="protein sequence ID" value="ENSCCRP00020090807.1"/>
    <property type="gene ID" value="ENSCCRG00020041606.1"/>
</dbReference>
<dbReference type="Gene3D" id="2.60.40.10">
    <property type="entry name" value="Immunoglobulins"/>
    <property type="match status" value="1"/>
</dbReference>
<keyword evidence="1" id="KW-0677">Repeat</keyword>
<protein>
    <recommendedName>
        <fullName evidence="3">Immunoglobulin I-set domain-containing protein</fullName>
    </recommendedName>
</protein>
<dbReference type="GO" id="GO:0031430">
    <property type="term" value="C:M band"/>
    <property type="evidence" value="ECO:0007669"/>
    <property type="project" value="TreeGrafter"/>
</dbReference>
<dbReference type="Pfam" id="PF07679">
    <property type="entry name" value="I-set"/>
    <property type="match status" value="1"/>
</dbReference>
<name>A0A8C2J969_CYPCA</name>
<feature type="domain" description="Immunoglobulin I-set" evidence="3">
    <location>
        <begin position="55"/>
        <end position="143"/>
    </location>
</feature>
<dbReference type="GO" id="GO:0045214">
    <property type="term" value="P:sarcomere organization"/>
    <property type="evidence" value="ECO:0007669"/>
    <property type="project" value="TreeGrafter"/>
</dbReference>
<dbReference type="SUPFAM" id="SSF48726">
    <property type="entry name" value="Immunoglobulin"/>
    <property type="match status" value="1"/>
</dbReference>
<evidence type="ECO:0000256" key="1">
    <source>
        <dbReference type="ARBA" id="ARBA00022737"/>
    </source>
</evidence>
<dbReference type="InterPro" id="IPR013783">
    <property type="entry name" value="Ig-like_fold"/>
</dbReference>
<sequence length="211" mass="22374">MPEAKPAAKKAPAGKDAAAKPAPKEAPPQEAPAAPSTEAPPEDQSPTAEEPTGVFLKKPDSVSVENGKDTVIVAKLNGKELPAKPAVKWFKGKWLELGSKSGARFSFKESHDAASNVYTVELHITKVVLGDRGDYRIEVKAKDFCDSCAFNIDVESPRQDSAGQSLESFKRSSEAKSDTAGELDFSGLLKKRRASMRGLPSSMASPTSGAC</sequence>
<dbReference type="Proteomes" id="UP000694701">
    <property type="component" value="Unplaced"/>
</dbReference>
<organism evidence="4 5">
    <name type="scientific">Cyprinus carpio</name>
    <name type="common">Common carp</name>
    <dbReference type="NCBI Taxonomy" id="7962"/>
    <lineage>
        <taxon>Eukaryota</taxon>
        <taxon>Metazoa</taxon>
        <taxon>Chordata</taxon>
        <taxon>Craniata</taxon>
        <taxon>Vertebrata</taxon>
        <taxon>Euteleostomi</taxon>
        <taxon>Actinopterygii</taxon>
        <taxon>Neopterygii</taxon>
        <taxon>Teleostei</taxon>
        <taxon>Ostariophysi</taxon>
        <taxon>Cypriniformes</taxon>
        <taxon>Cyprinidae</taxon>
        <taxon>Cyprininae</taxon>
        <taxon>Cyprinus</taxon>
    </lineage>
</organism>
<accession>A0A8C2J969</accession>
<dbReference type="AlphaFoldDB" id="A0A8C2J969"/>
<evidence type="ECO:0000313" key="4">
    <source>
        <dbReference type="Ensembl" id="ENSCCRP00020090807.1"/>
    </source>
</evidence>
<dbReference type="InterPro" id="IPR036179">
    <property type="entry name" value="Ig-like_dom_sf"/>
</dbReference>
<evidence type="ECO:0000313" key="5">
    <source>
        <dbReference type="Proteomes" id="UP000694701"/>
    </source>
</evidence>
<evidence type="ECO:0000256" key="2">
    <source>
        <dbReference type="SAM" id="MobiDB-lite"/>
    </source>
</evidence>
<feature type="region of interest" description="Disordered" evidence="2">
    <location>
        <begin position="161"/>
        <end position="181"/>
    </location>
</feature>
<feature type="compositionally biased region" description="Basic and acidic residues" evidence="2">
    <location>
        <begin position="168"/>
        <end position="179"/>
    </location>
</feature>
<dbReference type="InterPro" id="IPR013098">
    <property type="entry name" value="Ig_I-set"/>
</dbReference>
<dbReference type="PANTHER" id="PTHR13817:SF17">
    <property type="entry name" value="MYOSIN-BINDING PROTEIN C, FAST-TYPE"/>
    <property type="match status" value="1"/>
</dbReference>
<feature type="region of interest" description="Disordered" evidence="2">
    <location>
        <begin position="1"/>
        <end position="61"/>
    </location>
</feature>
<dbReference type="PANTHER" id="PTHR13817">
    <property type="entry name" value="TITIN"/>
    <property type="match status" value="1"/>
</dbReference>
<evidence type="ECO:0000259" key="3">
    <source>
        <dbReference type="Pfam" id="PF07679"/>
    </source>
</evidence>
<proteinExistence type="predicted"/>
<dbReference type="InterPro" id="IPR050964">
    <property type="entry name" value="Striated_Muscle_Regulatory"/>
</dbReference>